<dbReference type="AlphaFoldDB" id="Q93CN7"/>
<dbReference type="PANTHER" id="PTHR30137:SF8">
    <property type="entry name" value="BLR5498 PROTEIN"/>
    <property type="match status" value="1"/>
</dbReference>
<proteinExistence type="predicted"/>
<evidence type="ECO:0000256" key="1">
    <source>
        <dbReference type="ARBA" id="ARBA00023002"/>
    </source>
</evidence>
<feature type="domain" description="Luciferase-like" evidence="3">
    <location>
        <begin position="52"/>
        <end position="353"/>
    </location>
</feature>
<dbReference type="PANTHER" id="PTHR30137">
    <property type="entry name" value="LUCIFERASE-LIKE MONOOXYGENASE"/>
    <property type="match status" value="1"/>
</dbReference>
<dbReference type="EMBL" id="AF404408">
    <property type="protein sequence ID" value="AAK96191.1"/>
    <property type="molecule type" value="Genomic_DNA"/>
</dbReference>
<accession>Q93CN7</accession>
<reference evidence="4" key="1">
    <citation type="journal article" date="2004" name="Biodegradation">
        <title>Identification of two new sets of genes for dibenzothiophene transformation in Burkholderia sp. DBT1.</title>
        <authorList>
            <person name="Di Gregorio S."/>
            <person name="Zocca C."/>
            <person name="Sidler S."/>
            <person name="Toffanin A."/>
            <person name="Lizzari D."/>
            <person name="Vallini G."/>
        </authorList>
    </citation>
    <scope>NUCLEOTIDE SEQUENCE</scope>
    <source>
        <strain evidence="4">DBT1</strain>
    </source>
</reference>
<keyword evidence="2" id="KW-0503">Monooxygenase</keyword>
<evidence type="ECO:0000313" key="4">
    <source>
        <dbReference type="EMBL" id="AAK96191.1"/>
    </source>
</evidence>
<dbReference type="InterPro" id="IPR050766">
    <property type="entry name" value="Bact_Lucif_Oxidored"/>
</dbReference>
<dbReference type="InterPro" id="IPR011251">
    <property type="entry name" value="Luciferase-like_dom"/>
</dbReference>
<dbReference type="GO" id="GO:0004497">
    <property type="term" value="F:monooxygenase activity"/>
    <property type="evidence" value="ECO:0007669"/>
    <property type="project" value="UniProtKB-KW"/>
</dbReference>
<dbReference type="SUPFAM" id="SSF51679">
    <property type="entry name" value="Bacterial luciferase-like"/>
    <property type="match status" value="1"/>
</dbReference>
<name>Q93CN7_9BURK</name>
<reference evidence="4" key="2">
    <citation type="submission" date="2011-10" db="EMBL/GenBank/DDBJ databases">
        <authorList>
            <person name="Di Gregorio S."/>
            <person name="Zocca C."/>
            <person name="Vallini G."/>
        </authorList>
    </citation>
    <scope>NUCLEOTIDE SEQUENCE</scope>
    <source>
        <strain evidence="4">DBT1</strain>
    </source>
</reference>
<protein>
    <submittedName>
        <fullName evidence="4">Putative monoxygenase alpha subunit</fullName>
    </submittedName>
</protein>
<dbReference type="InterPro" id="IPR036661">
    <property type="entry name" value="Luciferase-like_sf"/>
</dbReference>
<evidence type="ECO:0000259" key="3">
    <source>
        <dbReference type="Pfam" id="PF00296"/>
    </source>
</evidence>
<evidence type="ECO:0000256" key="2">
    <source>
        <dbReference type="ARBA" id="ARBA00023033"/>
    </source>
</evidence>
<sequence>MKILAFEQLGYRHFNSDYSQKYDSVTTMPYKKLVDNKLMHQDHMHYLDEMMHAARSGFDGLAMTEHEQASYDVLPNPNLQMSALAYNTQREGLDVGLACVGRSLAKSREPLRIAAEYSVLDQISAGRLIAGFPVGLSYDVNRNNGIPPIETRARYYENLSLIKKAWEADDVFSWNGKFGKYPEVNVWPRPFQKKPPVWAPAIGNPNTLAGIIDNDDAFLYLSWFGPKLTGQRVFDRYWDMAEERGKDRNPYRLAFVQGVFVGETDAEAHREYGPHVEFGYRSGLGSIPMQSLGLPGYVDIKGVEFILKDPGDFGIVPKMRTIEYKELVEQQCAIVGDADTVTQQLEEMIKNFGIGHLVIMVQIGSMPHSLVMKNIDLLSQRVLPKLRGIWEDKQWENHWWPSGALR</sequence>
<dbReference type="Gene3D" id="3.20.20.30">
    <property type="entry name" value="Luciferase-like domain"/>
    <property type="match status" value="1"/>
</dbReference>
<organism evidence="4">
    <name type="scientific">Burkholderia sp. DBT1</name>
    <dbReference type="NCBI Taxonomy" id="161152"/>
    <lineage>
        <taxon>Bacteria</taxon>
        <taxon>Pseudomonadati</taxon>
        <taxon>Pseudomonadota</taxon>
        <taxon>Betaproteobacteria</taxon>
        <taxon>Burkholderiales</taxon>
        <taxon>Burkholderiaceae</taxon>
        <taxon>Burkholderia</taxon>
    </lineage>
</organism>
<dbReference type="GO" id="GO:0005829">
    <property type="term" value="C:cytosol"/>
    <property type="evidence" value="ECO:0007669"/>
    <property type="project" value="TreeGrafter"/>
</dbReference>
<dbReference type="Pfam" id="PF00296">
    <property type="entry name" value="Bac_luciferase"/>
    <property type="match status" value="1"/>
</dbReference>
<dbReference type="GO" id="GO:0016705">
    <property type="term" value="F:oxidoreductase activity, acting on paired donors, with incorporation or reduction of molecular oxygen"/>
    <property type="evidence" value="ECO:0007669"/>
    <property type="project" value="InterPro"/>
</dbReference>
<keyword evidence="1" id="KW-0560">Oxidoreductase</keyword>